<evidence type="ECO:0000256" key="3">
    <source>
        <dbReference type="SAM" id="SignalP"/>
    </source>
</evidence>
<comment type="similarity">
    <text evidence="2">Belongs to the calycin superfamily. Lipocalin family.</text>
</comment>
<dbReference type="PROSITE" id="PS00213">
    <property type="entry name" value="LIPOCALIN"/>
    <property type="match status" value="1"/>
</dbReference>
<reference evidence="5" key="1">
    <citation type="submission" date="2022-03" db="EMBL/GenBank/DDBJ databases">
        <authorList>
            <person name="Tunstrom K."/>
        </authorList>
    </citation>
    <scope>NUCLEOTIDE SEQUENCE</scope>
</reference>
<protein>
    <recommendedName>
        <fullName evidence="4">Lipocalin/cytosolic fatty-acid binding domain-containing protein</fullName>
    </recommendedName>
</protein>
<organism evidence="5 6">
    <name type="scientific">Euphydryas editha</name>
    <name type="common">Edith's checkerspot</name>
    <dbReference type="NCBI Taxonomy" id="104508"/>
    <lineage>
        <taxon>Eukaryota</taxon>
        <taxon>Metazoa</taxon>
        <taxon>Ecdysozoa</taxon>
        <taxon>Arthropoda</taxon>
        <taxon>Hexapoda</taxon>
        <taxon>Insecta</taxon>
        <taxon>Pterygota</taxon>
        <taxon>Neoptera</taxon>
        <taxon>Endopterygota</taxon>
        <taxon>Lepidoptera</taxon>
        <taxon>Glossata</taxon>
        <taxon>Ditrysia</taxon>
        <taxon>Papilionoidea</taxon>
        <taxon>Nymphalidae</taxon>
        <taxon>Nymphalinae</taxon>
        <taxon>Euphydryas</taxon>
    </lineage>
</organism>
<dbReference type="SUPFAM" id="SSF50814">
    <property type="entry name" value="Lipocalins"/>
    <property type="match status" value="1"/>
</dbReference>
<accession>A0AAU9V661</accession>
<dbReference type="GO" id="GO:0006629">
    <property type="term" value="P:lipid metabolic process"/>
    <property type="evidence" value="ECO:0007669"/>
    <property type="project" value="TreeGrafter"/>
</dbReference>
<dbReference type="PANTHER" id="PTHR10612:SF34">
    <property type="entry name" value="APOLIPOPROTEIN D"/>
    <property type="match status" value="1"/>
</dbReference>
<dbReference type="PRINTS" id="PR01273">
    <property type="entry name" value="INVTBRTCOLOR"/>
</dbReference>
<keyword evidence="3" id="KW-0732">Signal</keyword>
<evidence type="ECO:0000256" key="2">
    <source>
        <dbReference type="RuleBase" id="RU003695"/>
    </source>
</evidence>
<keyword evidence="6" id="KW-1185">Reference proteome</keyword>
<evidence type="ECO:0000256" key="1">
    <source>
        <dbReference type="ARBA" id="ARBA00023157"/>
    </source>
</evidence>
<evidence type="ECO:0000313" key="6">
    <source>
        <dbReference type="Proteomes" id="UP001153954"/>
    </source>
</evidence>
<comment type="caution">
    <text evidence="5">The sequence shown here is derived from an EMBL/GenBank/DDBJ whole genome shotgun (WGS) entry which is preliminary data.</text>
</comment>
<dbReference type="InterPro" id="IPR022272">
    <property type="entry name" value="Lipocalin_CS"/>
</dbReference>
<dbReference type="CDD" id="cd00301">
    <property type="entry name" value="lipocalin_FABP"/>
    <property type="match status" value="1"/>
</dbReference>
<dbReference type="Pfam" id="PF00061">
    <property type="entry name" value="Lipocalin"/>
    <property type="match status" value="1"/>
</dbReference>
<dbReference type="Gene3D" id="2.40.128.20">
    <property type="match status" value="1"/>
</dbReference>
<dbReference type="AlphaFoldDB" id="A0AAU9V661"/>
<dbReference type="Proteomes" id="UP001153954">
    <property type="component" value="Unassembled WGS sequence"/>
</dbReference>
<dbReference type="GO" id="GO:0005737">
    <property type="term" value="C:cytoplasm"/>
    <property type="evidence" value="ECO:0007669"/>
    <property type="project" value="TreeGrafter"/>
</dbReference>
<keyword evidence="1" id="KW-1015">Disulfide bond</keyword>
<name>A0AAU9V661_EUPED</name>
<dbReference type="EMBL" id="CAKOGL010000029">
    <property type="protein sequence ID" value="CAH2106768.1"/>
    <property type="molecule type" value="Genomic_DNA"/>
</dbReference>
<dbReference type="GO" id="GO:0031409">
    <property type="term" value="F:pigment binding"/>
    <property type="evidence" value="ECO:0007669"/>
    <property type="project" value="InterPro"/>
</dbReference>
<feature type="signal peptide" evidence="3">
    <location>
        <begin position="1"/>
        <end position="16"/>
    </location>
</feature>
<feature type="domain" description="Lipocalin/cytosolic fatty-acid binding" evidence="4">
    <location>
        <begin position="41"/>
        <end position="165"/>
    </location>
</feature>
<sequence length="210" mass="23466">MYRLIGLILLISAAHGQIQLAGNCSTDIDYEKNITLTEFLGQWYEIERIGNSFENGHCTTLTLTYVLNSHGDVVVYVSNQEVVNGQFSIRNGTILPDENFQFSVIYPDGVSFDVAILKTNFNEFAILYSCQNNDKGKSVMAWKLSRTPTASNTSLTNFDTVVKNNADLVNATWFTPSHSKEACTIRNNATNLRISSIILILFALFMSKEV</sequence>
<dbReference type="GO" id="GO:0000302">
    <property type="term" value="P:response to reactive oxygen species"/>
    <property type="evidence" value="ECO:0007669"/>
    <property type="project" value="TreeGrafter"/>
</dbReference>
<dbReference type="InterPro" id="IPR000566">
    <property type="entry name" value="Lipocln_cytosolic_FA-bd_dom"/>
</dbReference>
<dbReference type="InterPro" id="IPR012674">
    <property type="entry name" value="Calycin"/>
</dbReference>
<evidence type="ECO:0000259" key="4">
    <source>
        <dbReference type="Pfam" id="PF00061"/>
    </source>
</evidence>
<gene>
    <name evidence="5" type="ORF">EEDITHA_LOCUS20860</name>
</gene>
<dbReference type="PANTHER" id="PTHR10612">
    <property type="entry name" value="APOLIPOPROTEIN D"/>
    <property type="match status" value="1"/>
</dbReference>
<evidence type="ECO:0000313" key="5">
    <source>
        <dbReference type="EMBL" id="CAH2106768.1"/>
    </source>
</evidence>
<proteinExistence type="inferred from homology"/>
<feature type="chain" id="PRO_5043549741" description="Lipocalin/cytosolic fatty-acid binding domain-containing protein" evidence="3">
    <location>
        <begin position="17"/>
        <end position="210"/>
    </location>
</feature>
<dbReference type="InterPro" id="IPR003057">
    <property type="entry name" value="Invtbrt_color"/>
</dbReference>